<gene>
    <name evidence="2" type="ORF">GCM10007391_05790</name>
</gene>
<reference evidence="2" key="2">
    <citation type="submission" date="2020-09" db="EMBL/GenBank/DDBJ databases">
        <authorList>
            <person name="Sun Q."/>
            <person name="Kim S."/>
        </authorList>
    </citation>
    <scope>NUCLEOTIDE SEQUENCE</scope>
    <source>
        <strain evidence="2">KCTC 22164</strain>
    </source>
</reference>
<dbReference type="Proteomes" id="UP000631300">
    <property type="component" value="Unassembled WGS sequence"/>
</dbReference>
<keyword evidence="2" id="KW-0645">Protease</keyword>
<dbReference type="InterPro" id="IPR009045">
    <property type="entry name" value="Zn_M74/Hedgehog-like"/>
</dbReference>
<proteinExistence type="predicted"/>
<dbReference type="PANTHER" id="PTHR34385">
    <property type="entry name" value="D-ALANYL-D-ALANINE CARBOXYPEPTIDASE"/>
    <property type="match status" value="1"/>
</dbReference>
<keyword evidence="3" id="KW-1185">Reference proteome</keyword>
<accession>A0A918JHF2</accession>
<dbReference type="PANTHER" id="PTHR34385:SF1">
    <property type="entry name" value="PEPTIDOGLYCAN L-ALANYL-D-GLUTAMATE ENDOPEPTIDASE CWLK"/>
    <property type="match status" value="1"/>
</dbReference>
<dbReference type="SUPFAM" id="SSF55166">
    <property type="entry name" value="Hedgehog/DD-peptidase"/>
    <property type="match status" value="1"/>
</dbReference>
<dbReference type="RefSeq" id="WP_189403573.1">
    <property type="nucleotide sequence ID" value="NZ_BMXP01000001.1"/>
</dbReference>
<protein>
    <submittedName>
        <fullName evidence="2">D-alanyl-D-alanine carboxypeptidase</fullName>
    </submittedName>
</protein>
<keyword evidence="2" id="KW-0378">Hydrolase</keyword>
<dbReference type="AlphaFoldDB" id="A0A918JHF2"/>
<dbReference type="CDD" id="cd14847">
    <property type="entry name" value="DD-carboxypeptidase_like"/>
    <property type="match status" value="1"/>
</dbReference>
<evidence type="ECO:0000313" key="3">
    <source>
        <dbReference type="Proteomes" id="UP000631300"/>
    </source>
</evidence>
<sequence>MRALQWLGVDNPALVDVGEGQRIHADTAGPFIAMQQAAAEDGVDCQLVSGFRSFERQLAIWNRKWHGERPLYDARGNRLDPERLSDTEKLHAILTFSALPGGSRHHWGSDIDVYDKASVEAWAGSFSLVNDEYCNDGPCAELASWLTEYAGRFGFARPYLDYRGGVARELWHLSHTATARQFESAVNCDTLRAYIEDVEIAGKSVILDDFERLFERYVLNKGR</sequence>
<keyword evidence="2" id="KW-0121">Carboxypeptidase</keyword>
<feature type="domain" description="D-alanyl-D-alanine carboxypeptidase-like core" evidence="1">
    <location>
        <begin position="22"/>
        <end position="176"/>
    </location>
</feature>
<dbReference type="EMBL" id="BMXP01000001">
    <property type="protein sequence ID" value="GGW76138.1"/>
    <property type="molecule type" value="Genomic_DNA"/>
</dbReference>
<organism evidence="2 3">
    <name type="scientific">Alteromonas halophila</name>
    <dbReference type="NCBI Taxonomy" id="516698"/>
    <lineage>
        <taxon>Bacteria</taxon>
        <taxon>Pseudomonadati</taxon>
        <taxon>Pseudomonadota</taxon>
        <taxon>Gammaproteobacteria</taxon>
        <taxon>Alteromonadales</taxon>
        <taxon>Alteromonadaceae</taxon>
        <taxon>Alteromonas/Salinimonas group</taxon>
        <taxon>Alteromonas</taxon>
    </lineage>
</organism>
<dbReference type="GO" id="GO:0004180">
    <property type="term" value="F:carboxypeptidase activity"/>
    <property type="evidence" value="ECO:0007669"/>
    <property type="project" value="UniProtKB-KW"/>
</dbReference>
<dbReference type="InterPro" id="IPR052179">
    <property type="entry name" value="DD-CPase-like"/>
</dbReference>
<dbReference type="Pfam" id="PF02557">
    <property type="entry name" value="VanY"/>
    <property type="match status" value="1"/>
</dbReference>
<reference evidence="2" key="1">
    <citation type="journal article" date="2014" name="Int. J. Syst. Evol. Microbiol.">
        <title>Complete genome sequence of Corynebacterium casei LMG S-19264T (=DSM 44701T), isolated from a smear-ripened cheese.</title>
        <authorList>
            <consortium name="US DOE Joint Genome Institute (JGI-PGF)"/>
            <person name="Walter F."/>
            <person name="Albersmeier A."/>
            <person name="Kalinowski J."/>
            <person name="Ruckert C."/>
        </authorList>
    </citation>
    <scope>NUCLEOTIDE SEQUENCE</scope>
    <source>
        <strain evidence="2">KCTC 22164</strain>
    </source>
</reference>
<comment type="caution">
    <text evidence="2">The sequence shown here is derived from an EMBL/GenBank/DDBJ whole genome shotgun (WGS) entry which is preliminary data.</text>
</comment>
<dbReference type="InterPro" id="IPR003709">
    <property type="entry name" value="VanY-like_core_dom"/>
</dbReference>
<evidence type="ECO:0000259" key="1">
    <source>
        <dbReference type="Pfam" id="PF02557"/>
    </source>
</evidence>
<dbReference type="GO" id="GO:0006508">
    <property type="term" value="P:proteolysis"/>
    <property type="evidence" value="ECO:0007669"/>
    <property type="project" value="InterPro"/>
</dbReference>
<name>A0A918JHF2_9ALTE</name>
<dbReference type="Gene3D" id="3.30.1380.10">
    <property type="match status" value="1"/>
</dbReference>
<evidence type="ECO:0000313" key="2">
    <source>
        <dbReference type="EMBL" id="GGW76138.1"/>
    </source>
</evidence>